<accession>A0ABQ4ERD9</accession>
<organism evidence="1 2">
    <name type="scientific">Plantactinospora mayteni</name>
    <dbReference type="NCBI Taxonomy" id="566021"/>
    <lineage>
        <taxon>Bacteria</taxon>
        <taxon>Bacillati</taxon>
        <taxon>Actinomycetota</taxon>
        <taxon>Actinomycetes</taxon>
        <taxon>Micromonosporales</taxon>
        <taxon>Micromonosporaceae</taxon>
        <taxon>Plantactinospora</taxon>
    </lineage>
</organism>
<comment type="caution">
    <text evidence="1">The sequence shown here is derived from an EMBL/GenBank/DDBJ whole genome shotgun (WGS) entry which is preliminary data.</text>
</comment>
<dbReference type="RefSeq" id="WP_203858757.1">
    <property type="nucleotide sequence ID" value="NZ_BAAAZQ010000036.1"/>
</dbReference>
<dbReference type="PANTHER" id="PTHR43649:SF12">
    <property type="entry name" value="DIACETYLCHITOBIOSE BINDING PROTEIN DASA"/>
    <property type="match status" value="1"/>
</dbReference>
<sequence>MLLGLAGVLVAASVTACIPGDEGNSSGGDSKTVEWWTINLQKSYKVYIDGLISQYESQNPAIKIKWVDVPATDMPQKFLAAVSTGNPPDAVNLTSAQLGAFRPALSDLGEFFTDEDLKAYQPSLVDALEANGVQSGIPWYHGGGLISYYRKSVVDKVGFTADKAPKTFDEALELAQQIKDKTGVYGMNLPFVFTIPSYYGIEVLSADKTKAAFNTPQTVAVLEKLKKYYDSGALAPGTTEKNWREYPQSVQNKQIAMASADFATSLVAVEENAPEVYQDLVVAPGVRSPEGKYLLNGMQTFVIPAKSDNKAAAADWLKFVTDAKNEVEFCKLVAIFPGTVDSLNDPFFTGSKSGAPTDVARRLVASSVSDVIDVTYGTEHDVELQEALEEQIRAVLSGAKTAKQALDAAEAAWNETLG</sequence>
<keyword evidence="2" id="KW-1185">Reference proteome</keyword>
<proteinExistence type="predicted"/>
<dbReference type="PANTHER" id="PTHR43649">
    <property type="entry name" value="ARABINOSE-BINDING PROTEIN-RELATED"/>
    <property type="match status" value="1"/>
</dbReference>
<dbReference type="InterPro" id="IPR050490">
    <property type="entry name" value="Bact_solute-bd_prot1"/>
</dbReference>
<protein>
    <submittedName>
        <fullName evidence="1">Sugar ABC transporter substrate-binding protein</fullName>
    </submittedName>
</protein>
<reference evidence="1 2" key="1">
    <citation type="submission" date="2021-01" db="EMBL/GenBank/DDBJ databases">
        <title>Whole genome shotgun sequence of Plantactinospora mayteni NBRC 109088.</title>
        <authorList>
            <person name="Komaki H."/>
            <person name="Tamura T."/>
        </authorList>
    </citation>
    <scope>NUCLEOTIDE SEQUENCE [LARGE SCALE GENOMIC DNA]</scope>
    <source>
        <strain evidence="1 2">NBRC 109088</strain>
    </source>
</reference>
<name>A0ABQ4ERD9_9ACTN</name>
<dbReference type="EMBL" id="BONX01000024">
    <property type="protein sequence ID" value="GIG97238.1"/>
    <property type="molecule type" value="Genomic_DNA"/>
</dbReference>
<dbReference type="Proteomes" id="UP000621500">
    <property type="component" value="Unassembled WGS sequence"/>
</dbReference>
<dbReference type="Pfam" id="PF13416">
    <property type="entry name" value="SBP_bac_8"/>
    <property type="match status" value="1"/>
</dbReference>
<gene>
    <name evidence="1" type="ORF">Pma05_38110</name>
</gene>
<dbReference type="SUPFAM" id="SSF53850">
    <property type="entry name" value="Periplasmic binding protein-like II"/>
    <property type="match status" value="1"/>
</dbReference>
<dbReference type="Gene3D" id="3.40.190.10">
    <property type="entry name" value="Periplasmic binding protein-like II"/>
    <property type="match status" value="1"/>
</dbReference>
<dbReference type="InterPro" id="IPR006059">
    <property type="entry name" value="SBP"/>
</dbReference>
<evidence type="ECO:0000313" key="1">
    <source>
        <dbReference type="EMBL" id="GIG97238.1"/>
    </source>
</evidence>
<evidence type="ECO:0000313" key="2">
    <source>
        <dbReference type="Proteomes" id="UP000621500"/>
    </source>
</evidence>